<dbReference type="PANTHER" id="PTHR47151:SF2">
    <property type="entry name" value="AMINO ACID BINDING PROTEIN"/>
    <property type="match status" value="1"/>
</dbReference>
<evidence type="ECO:0000256" key="1">
    <source>
        <dbReference type="ARBA" id="ARBA00010062"/>
    </source>
</evidence>
<dbReference type="InterPro" id="IPR028082">
    <property type="entry name" value="Peripla_BP_I"/>
</dbReference>
<feature type="domain" description="Leucine-binding protein" evidence="3">
    <location>
        <begin position="56"/>
        <end position="392"/>
    </location>
</feature>
<name>Q39HK1_BURL3</name>
<gene>
    <name evidence="4" type="ordered locus">Bcep18194_A4469</name>
</gene>
<keyword evidence="2" id="KW-0732">Signal</keyword>
<accession>Q39HK1</accession>
<dbReference type="PANTHER" id="PTHR47151">
    <property type="entry name" value="LEU/ILE/VAL-BINDING ABC TRANSPORTER SUBUNIT"/>
    <property type="match status" value="1"/>
</dbReference>
<dbReference type="EMBL" id="CP000151">
    <property type="protein sequence ID" value="ABB08065.1"/>
    <property type="molecule type" value="Genomic_DNA"/>
</dbReference>
<comment type="similarity">
    <text evidence="1">Belongs to the leucine-binding protein family.</text>
</comment>
<dbReference type="KEGG" id="bur:Bcep18194_A4469"/>
<dbReference type="InterPro" id="IPR028081">
    <property type="entry name" value="Leu-bd"/>
</dbReference>
<dbReference type="HOGENOM" id="CLU_027128_6_0_4"/>
<proteinExistence type="inferred from homology"/>
<dbReference type="AlphaFoldDB" id="Q39HK1"/>
<keyword evidence="5" id="KW-1185">Reference proteome</keyword>
<evidence type="ECO:0000313" key="5">
    <source>
        <dbReference type="Proteomes" id="UP000002705"/>
    </source>
</evidence>
<dbReference type="Proteomes" id="UP000002705">
    <property type="component" value="Chromosome 1"/>
</dbReference>
<dbReference type="Pfam" id="PF13458">
    <property type="entry name" value="Peripla_BP_6"/>
    <property type="match status" value="1"/>
</dbReference>
<dbReference type="CDD" id="cd06342">
    <property type="entry name" value="PBP1_ABC_LIVBP-like"/>
    <property type="match status" value="1"/>
</dbReference>
<sequence length="404" mass="42849">MQSPGRESWRLQRSFTSITEPPVKPISPRMPLVGATVVLVAASMQARADTPSVVLIGHAAPLTGQLANMGKDSENAARLAIEEINSRQPVVGGKPVRFQLDSQDDAADPRTGTQVAQKLVDDGVVAVVGDINSGVSIPASRIYNDAHVTQISQGSTNPVFTQQGYRTTYRLVATDAMQGPALARYAIATLGAKRVAVIDDSTAYGQGLANEFEKAAKASGAQVVTREATNDKAIDFRAILTKIKGLQPDVIMYGGSDATAGPLVKQAANLGIRARVLGGDGACTDKMIGLAGDAIDNLVCSEAGLALSKMPKGQDFNNRYVARYNAQIDAYAPFAYDAVYVIYDAIKRAGSTDRAKVLAAMPATQYDGVTGRIAFDSRGDLKNAAITIYRFKDHKKAVADVVRM</sequence>
<evidence type="ECO:0000256" key="2">
    <source>
        <dbReference type="ARBA" id="ARBA00022729"/>
    </source>
</evidence>
<dbReference type="PATRIC" id="fig|482957.22.peg.1369"/>
<organism evidence="4 5">
    <name type="scientific">Burkholderia lata (strain ATCC 17760 / DSM 23089 / LMG 22485 / NCIMB 9086 / R18194 / 383)</name>
    <dbReference type="NCBI Taxonomy" id="482957"/>
    <lineage>
        <taxon>Bacteria</taxon>
        <taxon>Pseudomonadati</taxon>
        <taxon>Pseudomonadota</taxon>
        <taxon>Betaproteobacteria</taxon>
        <taxon>Burkholderiales</taxon>
        <taxon>Burkholderiaceae</taxon>
        <taxon>Burkholderia</taxon>
        <taxon>Burkholderia cepacia complex</taxon>
    </lineage>
</organism>
<dbReference type="Gene3D" id="3.40.50.2300">
    <property type="match status" value="2"/>
</dbReference>
<dbReference type="SUPFAM" id="SSF53822">
    <property type="entry name" value="Periplasmic binding protein-like I"/>
    <property type="match status" value="1"/>
</dbReference>
<protein>
    <submittedName>
        <fullName evidence="4">Amino acid/amide ABC transporter substrate-binding protein, HAAT family</fullName>
    </submittedName>
</protein>
<evidence type="ECO:0000313" key="4">
    <source>
        <dbReference type="EMBL" id="ABB08065.1"/>
    </source>
</evidence>
<reference evidence="4" key="1">
    <citation type="submission" date="2009-01" db="EMBL/GenBank/DDBJ databases">
        <title>Complete sequence of chromosome 1 of Burkholderia sp. 383.</title>
        <authorList>
            <consortium name="US DOE Joint Genome Institute"/>
            <person name="Copeland A."/>
            <person name="Lucas S."/>
            <person name="Lapidus A."/>
            <person name="Barry K."/>
            <person name="Detter J.C."/>
            <person name="Glavina T."/>
            <person name="Hammon N."/>
            <person name="Israni S."/>
            <person name="Pitluck S."/>
            <person name="Chain P."/>
            <person name="Malfatti S."/>
            <person name="Shin M."/>
            <person name="Vergez L."/>
            <person name="Schmutz J."/>
            <person name="Larimer F."/>
            <person name="Land M."/>
            <person name="Kyrpides N."/>
            <person name="Lykidis A."/>
            <person name="Richardson P."/>
        </authorList>
    </citation>
    <scope>NUCLEOTIDE SEQUENCE</scope>
    <source>
        <strain evidence="4">383</strain>
    </source>
</reference>
<evidence type="ECO:0000259" key="3">
    <source>
        <dbReference type="Pfam" id="PF13458"/>
    </source>
</evidence>